<reference evidence="1 2" key="1">
    <citation type="submission" date="2019-07" db="EMBL/GenBank/DDBJ databases">
        <title>Whole genome shotgun sequence of Acetobacter oeni NBRC 105207.</title>
        <authorList>
            <person name="Hosoyama A."/>
            <person name="Uohara A."/>
            <person name="Ohji S."/>
            <person name="Ichikawa N."/>
        </authorList>
    </citation>
    <scope>NUCLEOTIDE SEQUENCE [LARGE SCALE GENOMIC DNA]</scope>
    <source>
        <strain evidence="1 2">NBRC 105207</strain>
    </source>
</reference>
<protein>
    <submittedName>
        <fullName evidence="1">Uncharacterized protein</fullName>
    </submittedName>
</protein>
<keyword evidence="2" id="KW-1185">Reference proteome</keyword>
<comment type="caution">
    <text evidence="1">The sequence shown here is derived from an EMBL/GenBank/DDBJ whole genome shotgun (WGS) entry which is preliminary data.</text>
</comment>
<evidence type="ECO:0000313" key="2">
    <source>
        <dbReference type="Proteomes" id="UP000321746"/>
    </source>
</evidence>
<dbReference type="EMBL" id="BJYG01000041">
    <property type="protein sequence ID" value="GEN64431.1"/>
    <property type="molecule type" value="Genomic_DNA"/>
</dbReference>
<sequence length="54" mass="5962">MPDLTKTDKDYGASSGCGYPRRTNIFWHTGNAGPRKQALCEEAGNPSRPEIIRP</sequence>
<name>A0A511XNA4_9PROT</name>
<proteinExistence type="predicted"/>
<evidence type="ECO:0000313" key="1">
    <source>
        <dbReference type="EMBL" id="GEN64431.1"/>
    </source>
</evidence>
<gene>
    <name evidence="1" type="ORF">AOE01nite_26550</name>
</gene>
<dbReference type="Proteomes" id="UP000321746">
    <property type="component" value="Unassembled WGS sequence"/>
</dbReference>
<accession>A0A511XNA4</accession>
<organism evidence="1 2">
    <name type="scientific">Acetobacter oeni</name>
    <dbReference type="NCBI Taxonomy" id="304077"/>
    <lineage>
        <taxon>Bacteria</taxon>
        <taxon>Pseudomonadati</taxon>
        <taxon>Pseudomonadota</taxon>
        <taxon>Alphaproteobacteria</taxon>
        <taxon>Acetobacterales</taxon>
        <taxon>Acetobacteraceae</taxon>
        <taxon>Acetobacter</taxon>
    </lineage>
</organism>
<dbReference type="AlphaFoldDB" id="A0A511XNA4"/>